<accession>A0A834MW20</accession>
<keyword evidence="3" id="KW-1185">Reference proteome</keyword>
<dbReference type="Proteomes" id="UP000614350">
    <property type="component" value="Unassembled WGS sequence"/>
</dbReference>
<dbReference type="AlphaFoldDB" id="A0A834MW20"/>
<comment type="caution">
    <text evidence="2">The sequence shown here is derived from an EMBL/GenBank/DDBJ whole genome shotgun (WGS) entry which is preliminary data.</text>
</comment>
<feature type="region of interest" description="Disordered" evidence="1">
    <location>
        <begin position="1"/>
        <end position="42"/>
    </location>
</feature>
<organism evidence="2 3">
    <name type="scientific">Vespula vulgaris</name>
    <name type="common">Yellow jacket</name>
    <name type="synonym">Wasp</name>
    <dbReference type="NCBI Taxonomy" id="7454"/>
    <lineage>
        <taxon>Eukaryota</taxon>
        <taxon>Metazoa</taxon>
        <taxon>Ecdysozoa</taxon>
        <taxon>Arthropoda</taxon>
        <taxon>Hexapoda</taxon>
        <taxon>Insecta</taxon>
        <taxon>Pterygota</taxon>
        <taxon>Neoptera</taxon>
        <taxon>Endopterygota</taxon>
        <taxon>Hymenoptera</taxon>
        <taxon>Apocrita</taxon>
        <taxon>Aculeata</taxon>
        <taxon>Vespoidea</taxon>
        <taxon>Vespidae</taxon>
        <taxon>Vespinae</taxon>
        <taxon>Vespula</taxon>
    </lineage>
</organism>
<reference evidence="2" key="1">
    <citation type="journal article" date="2020" name="G3 (Bethesda)">
        <title>High-Quality Assemblies for Three Invasive Social Wasps from the &lt;i&gt;Vespula&lt;/i&gt; Genus.</title>
        <authorList>
            <person name="Harrop T.W.R."/>
            <person name="Guhlin J."/>
            <person name="McLaughlin G.M."/>
            <person name="Permina E."/>
            <person name="Stockwell P."/>
            <person name="Gilligan J."/>
            <person name="Le Lec M.F."/>
            <person name="Gruber M.A.M."/>
            <person name="Quinn O."/>
            <person name="Lovegrove M."/>
            <person name="Duncan E.J."/>
            <person name="Remnant E.J."/>
            <person name="Van Eeckhoven J."/>
            <person name="Graham B."/>
            <person name="Knapp R.A."/>
            <person name="Langford K.W."/>
            <person name="Kronenberg Z."/>
            <person name="Press M.O."/>
            <person name="Eacker S.M."/>
            <person name="Wilson-Rankin E.E."/>
            <person name="Purcell J."/>
            <person name="Lester P.J."/>
            <person name="Dearden P.K."/>
        </authorList>
    </citation>
    <scope>NUCLEOTIDE SEQUENCE</scope>
    <source>
        <strain evidence="2">Marl-1</strain>
    </source>
</reference>
<gene>
    <name evidence="2" type="ORF">HZH66_012199</name>
</gene>
<name>A0A834MW20_VESVU</name>
<proteinExistence type="predicted"/>
<dbReference type="EMBL" id="JACSEA010000015">
    <property type="protein sequence ID" value="KAF7385113.1"/>
    <property type="molecule type" value="Genomic_DNA"/>
</dbReference>
<evidence type="ECO:0000256" key="1">
    <source>
        <dbReference type="SAM" id="MobiDB-lite"/>
    </source>
</evidence>
<protein>
    <submittedName>
        <fullName evidence="2">Uncharacterized protein</fullName>
    </submittedName>
</protein>
<sequence length="111" mass="12702">MWTHLRASLDTRDTLSPRISPKGANERRVLVDHPGSRSNAEDGINCRAAVPRSLRRPLKRRAANGEATLEQHFLDPSLPRYILLRRHSHEDSSRVSEIPETFYDSTFILTN</sequence>
<evidence type="ECO:0000313" key="3">
    <source>
        <dbReference type="Proteomes" id="UP000614350"/>
    </source>
</evidence>
<feature type="compositionally biased region" description="Basic and acidic residues" evidence="1">
    <location>
        <begin position="24"/>
        <end position="35"/>
    </location>
</feature>
<evidence type="ECO:0000313" key="2">
    <source>
        <dbReference type="EMBL" id="KAF7385113.1"/>
    </source>
</evidence>